<dbReference type="PIRSF" id="PIRSF500176">
    <property type="entry name" value="L_ASNase"/>
    <property type="match status" value="1"/>
</dbReference>
<dbReference type="PIRSF" id="PIRSF001220">
    <property type="entry name" value="L-ASNase_gatD"/>
    <property type="match status" value="1"/>
</dbReference>
<evidence type="ECO:0000256" key="2">
    <source>
        <dbReference type="PIRSR" id="PIRSR001220-2"/>
    </source>
</evidence>
<sequence length="407" mass="42994">MVASKSTGGSSAMESSNVIHKPMKVIWPDLAIGQIGLVFTGGTLSMAPDPKTGALRPAVSGTEIVDATGLRTIRDHFSVETMRQPFNLDSSDLTPPGWVAINNALLEVLGDSDGAAVFHGTDTLAYSASATAMALAHSLSKPVVFTGAQVPLGTAGEDASANITRSVKLLDTLHRQNAAGVYVYFGDLGIIGTRATKVSDVRFQAFEDVSRLSAYFCTAEEIQPARPPRTTMDVERSKAEWANVVGEPLEARFAPNGVLSIELNPGTTADSLVYSAENPSVRILILRSLGAGNVPAQEDNSQYNIPNAIAEITSKLSKPVIIVSPIVGGSIRSIYEGNLKALKAGAISAGSMSAEAAWVKALLLLGQPKLSEGAFNTRPEETMDLFRKTFVLDLAGETGKQFDAFNN</sequence>
<dbReference type="Proteomes" id="UP000177159">
    <property type="component" value="Unassembled WGS sequence"/>
</dbReference>
<dbReference type="PANTHER" id="PTHR11707:SF28">
    <property type="entry name" value="60 KDA LYSOPHOSPHOLIPASE"/>
    <property type="match status" value="1"/>
</dbReference>
<feature type="binding site" evidence="2">
    <location>
        <position position="90"/>
    </location>
    <ligand>
        <name>substrate</name>
    </ligand>
</feature>
<evidence type="ECO:0000313" key="6">
    <source>
        <dbReference type="Proteomes" id="UP000177159"/>
    </source>
</evidence>
<accession>A0A1F7GYZ5</accession>
<dbReference type="SUPFAM" id="SSF53774">
    <property type="entry name" value="Glutaminase/Asparaginase"/>
    <property type="match status" value="1"/>
</dbReference>
<dbReference type="AlphaFoldDB" id="A0A1F7GYZ5"/>
<dbReference type="PRINTS" id="PR00139">
    <property type="entry name" value="ASNGLNASE"/>
</dbReference>
<dbReference type="InterPro" id="IPR037152">
    <property type="entry name" value="L-asparaginase_N_sf"/>
</dbReference>
<dbReference type="SMART" id="SM00870">
    <property type="entry name" value="Asparaginase"/>
    <property type="match status" value="1"/>
</dbReference>
<name>A0A1F7GYZ5_9BACT</name>
<dbReference type="PROSITE" id="PS51732">
    <property type="entry name" value="ASN_GLN_ASE_3"/>
    <property type="match status" value="1"/>
</dbReference>
<evidence type="ECO:0000313" key="5">
    <source>
        <dbReference type="EMBL" id="OGK24279.1"/>
    </source>
</evidence>
<proteinExistence type="predicted"/>
<dbReference type="Pfam" id="PF00710">
    <property type="entry name" value="Asparaginase"/>
    <property type="match status" value="1"/>
</dbReference>
<dbReference type="GO" id="GO:0004067">
    <property type="term" value="F:asparaginase activity"/>
    <property type="evidence" value="ECO:0007669"/>
    <property type="project" value="UniProtKB-UniRule"/>
</dbReference>
<dbReference type="EMBL" id="MFZM01000010">
    <property type="protein sequence ID" value="OGK24279.1"/>
    <property type="molecule type" value="Genomic_DNA"/>
</dbReference>
<dbReference type="SFLD" id="SFLDS00057">
    <property type="entry name" value="Glutaminase/Asparaginase"/>
    <property type="match status" value="1"/>
</dbReference>
<organism evidence="5 6">
    <name type="scientific">Candidatus Roizmanbacteria bacterium RIFCSPHIGHO2_02_FULL_37_24</name>
    <dbReference type="NCBI Taxonomy" id="1802037"/>
    <lineage>
        <taxon>Bacteria</taxon>
        <taxon>Candidatus Roizmaniibacteriota</taxon>
    </lineage>
</organism>
<dbReference type="InterPro" id="IPR027474">
    <property type="entry name" value="L-asparaginase_N"/>
</dbReference>
<comment type="caution">
    <text evidence="5">The sequence shown here is derived from an EMBL/GenBank/DDBJ whole genome shotgun (WGS) entry which is preliminary data.</text>
</comment>
<dbReference type="InterPro" id="IPR006034">
    <property type="entry name" value="Asparaginase/glutaminase-like"/>
</dbReference>
<feature type="domain" description="L-asparaginase N-terminal" evidence="3">
    <location>
        <begin position="35"/>
        <end position="210"/>
    </location>
</feature>
<dbReference type="PANTHER" id="PTHR11707">
    <property type="entry name" value="L-ASPARAGINASE"/>
    <property type="match status" value="1"/>
</dbReference>
<evidence type="ECO:0000256" key="1">
    <source>
        <dbReference type="PIRSR" id="PIRSR001220-1"/>
    </source>
</evidence>
<dbReference type="InterPro" id="IPR036152">
    <property type="entry name" value="Asp/glu_Ase-like_sf"/>
</dbReference>
<feature type="domain" description="Asparaginase/glutaminase C-terminal" evidence="4">
    <location>
        <begin position="261"/>
        <end position="369"/>
    </location>
</feature>
<dbReference type="Pfam" id="PF17763">
    <property type="entry name" value="Asparaginase_C"/>
    <property type="match status" value="1"/>
</dbReference>
<feature type="active site" description="O-isoaspartyl threonine intermediate" evidence="1">
    <location>
        <position position="43"/>
    </location>
</feature>
<dbReference type="InterPro" id="IPR027473">
    <property type="entry name" value="L-asparaginase_C"/>
</dbReference>
<reference evidence="5 6" key="1">
    <citation type="journal article" date="2016" name="Nat. Commun.">
        <title>Thousands of microbial genomes shed light on interconnected biogeochemical processes in an aquifer system.</title>
        <authorList>
            <person name="Anantharaman K."/>
            <person name="Brown C.T."/>
            <person name="Hug L.A."/>
            <person name="Sharon I."/>
            <person name="Castelle C.J."/>
            <person name="Probst A.J."/>
            <person name="Thomas B.C."/>
            <person name="Singh A."/>
            <person name="Wilkins M.J."/>
            <person name="Karaoz U."/>
            <person name="Brodie E.L."/>
            <person name="Williams K.H."/>
            <person name="Hubbard S.S."/>
            <person name="Banfield J.F."/>
        </authorList>
    </citation>
    <scope>NUCLEOTIDE SEQUENCE [LARGE SCALE GENOMIC DNA]</scope>
</reference>
<evidence type="ECO:0000259" key="3">
    <source>
        <dbReference type="Pfam" id="PF00710"/>
    </source>
</evidence>
<evidence type="ECO:0000259" key="4">
    <source>
        <dbReference type="Pfam" id="PF17763"/>
    </source>
</evidence>
<gene>
    <name evidence="5" type="ORF">A3C24_04235</name>
</gene>
<protein>
    <submittedName>
        <fullName evidence="5">Uncharacterized protein</fullName>
    </submittedName>
</protein>
<dbReference type="Gene3D" id="3.40.50.1170">
    <property type="entry name" value="L-asparaginase, N-terminal domain"/>
    <property type="match status" value="1"/>
</dbReference>
<dbReference type="InterPro" id="IPR040919">
    <property type="entry name" value="Asparaginase_C"/>
</dbReference>
<feature type="binding site" evidence="2">
    <location>
        <begin position="121"/>
        <end position="122"/>
    </location>
    <ligand>
        <name>substrate</name>
    </ligand>
</feature>
<dbReference type="Gene3D" id="3.40.50.40">
    <property type="match status" value="1"/>
</dbReference>